<keyword evidence="2" id="KW-1133">Transmembrane helix</keyword>
<evidence type="ECO:0000256" key="1">
    <source>
        <dbReference type="SAM" id="MobiDB-lite"/>
    </source>
</evidence>
<dbReference type="Proteomes" id="UP001600888">
    <property type="component" value="Unassembled WGS sequence"/>
</dbReference>
<evidence type="ECO:0000256" key="2">
    <source>
        <dbReference type="SAM" id="Phobius"/>
    </source>
</evidence>
<dbReference type="PANTHER" id="PTHR34144:SF5">
    <property type="entry name" value="ALPHA-1,3-MANNOSYLTRANSFERASE CMT1"/>
    <property type="match status" value="1"/>
</dbReference>
<dbReference type="PANTHER" id="PTHR34144">
    <property type="entry name" value="CHROMOSOME 8, WHOLE GENOME SHOTGUN SEQUENCE"/>
    <property type="match status" value="1"/>
</dbReference>
<name>A0ABR4F2T0_9PEZI</name>
<dbReference type="InterPro" id="IPR021047">
    <property type="entry name" value="Mannosyltransferase_CMT1"/>
</dbReference>
<dbReference type="EMBL" id="JBAWTH010000015">
    <property type="protein sequence ID" value="KAL2288836.1"/>
    <property type="molecule type" value="Genomic_DNA"/>
</dbReference>
<keyword evidence="4" id="KW-1185">Reference proteome</keyword>
<protein>
    <recommendedName>
        <fullName evidence="5">Alpha-1,3-mannosyltransferase CMT1</fullName>
    </recommendedName>
</protein>
<organism evidence="3 4">
    <name type="scientific">Diaporthe vaccinii</name>
    <dbReference type="NCBI Taxonomy" id="105482"/>
    <lineage>
        <taxon>Eukaryota</taxon>
        <taxon>Fungi</taxon>
        <taxon>Dikarya</taxon>
        <taxon>Ascomycota</taxon>
        <taxon>Pezizomycotina</taxon>
        <taxon>Sordariomycetes</taxon>
        <taxon>Sordariomycetidae</taxon>
        <taxon>Diaporthales</taxon>
        <taxon>Diaporthaceae</taxon>
        <taxon>Diaporthe</taxon>
        <taxon>Diaporthe eres species complex</taxon>
    </lineage>
</organism>
<evidence type="ECO:0000313" key="4">
    <source>
        <dbReference type="Proteomes" id="UP001600888"/>
    </source>
</evidence>
<feature type="transmembrane region" description="Helical" evidence="2">
    <location>
        <begin position="12"/>
        <end position="31"/>
    </location>
</feature>
<reference evidence="3 4" key="1">
    <citation type="submission" date="2024-03" db="EMBL/GenBank/DDBJ databases">
        <title>A high-quality draft genome sequence of Diaporthe vaccinii, a causative agent of upright dieback and viscid rot disease in cranberry plants.</title>
        <authorList>
            <person name="Sarrasin M."/>
            <person name="Lang B.F."/>
            <person name="Burger G."/>
        </authorList>
    </citation>
    <scope>NUCLEOTIDE SEQUENCE [LARGE SCALE GENOMIC DNA]</scope>
    <source>
        <strain evidence="3 4">IS7</strain>
    </source>
</reference>
<evidence type="ECO:0000313" key="3">
    <source>
        <dbReference type="EMBL" id="KAL2288836.1"/>
    </source>
</evidence>
<keyword evidence="2" id="KW-0812">Transmembrane</keyword>
<accession>A0ABR4F2T0</accession>
<sequence>MAMASHRRLLQPLGRWPLVVAILMVGLFLYLQIDRLTRNARVSLEQTVPSVTDTVTPGAKGILPETTIAAYMRAILDSNSEHLPKVDCHNPDLSRYKDLKPSFFTPGSQTPYFFALNLRESLHILPTLLSSVVAAINFLGPENCALSIVEGNSPDGTADVLAALEAYLKPLKVRTNFVLLVDDIDPSTDARFARLATLRNMALQPLVDEPERYRDATVLFINDVAACPDDLLELVYQRKVLSADMTCAMDWIFGAGDETLFYDSYIARGINGDLFFEIPPGTGSFAKATNLFWNDPESKARFEAGRPLQVFACWNGAVAFPARPIAGREVAFRAARAELGECHNGEPEIFCKDLWAHGYGRIAVVPYINLEYSTEKGQRIKDERGYTSATAASKPRQDSIDWQGPPEEVKCMPTFYNQFWLPWNHTLGGTDTG</sequence>
<comment type="caution">
    <text evidence="3">The sequence shown here is derived from an EMBL/GenBank/DDBJ whole genome shotgun (WGS) entry which is preliminary data.</text>
</comment>
<gene>
    <name evidence="3" type="ORF">FJTKL_03489</name>
</gene>
<proteinExistence type="predicted"/>
<keyword evidence="2" id="KW-0472">Membrane</keyword>
<dbReference type="Pfam" id="PF11735">
    <property type="entry name" value="CAP59_mtransfer"/>
    <property type="match status" value="1"/>
</dbReference>
<evidence type="ECO:0008006" key="5">
    <source>
        <dbReference type="Google" id="ProtNLM"/>
    </source>
</evidence>
<feature type="region of interest" description="Disordered" evidence="1">
    <location>
        <begin position="381"/>
        <end position="404"/>
    </location>
</feature>